<dbReference type="InterPro" id="IPR050645">
    <property type="entry name" value="Histidine_acid_phosphatase"/>
</dbReference>
<dbReference type="PANTHER" id="PTHR11567">
    <property type="entry name" value="ACID PHOSPHATASE-RELATED"/>
    <property type="match status" value="1"/>
</dbReference>
<gene>
    <name evidence="2" type="primary">WBGene00277855</name>
</gene>
<dbReference type="EnsemblMetazoa" id="PPA39486.1">
    <property type="protein sequence ID" value="PPA39486.1"/>
    <property type="gene ID" value="WBGene00277855"/>
</dbReference>
<dbReference type="OrthoDB" id="197967at2759"/>
<reference evidence="3" key="1">
    <citation type="journal article" date="2008" name="Nat. Genet.">
        <title>The Pristionchus pacificus genome provides a unique perspective on nematode lifestyle and parasitism.</title>
        <authorList>
            <person name="Dieterich C."/>
            <person name="Clifton S.W."/>
            <person name="Schuster L.N."/>
            <person name="Chinwalla A."/>
            <person name="Delehaunty K."/>
            <person name="Dinkelacker I."/>
            <person name="Fulton L."/>
            <person name="Fulton R."/>
            <person name="Godfrey J."/>
            <person name="Minx P."/>
            <person name="Mitreva M."/>
            <person name="Roeseler W."/>
            <person name="Tian H."/>
            <person name="Witte H."/>
            <person name="Yang S.P."/>
            <person name="Wilson R.K."/>
            <person name="Sommer R.J."/>
        </authorList>
    </citation>
    <scope>NUCLEOTIDE SEQUENCE [LARGE SCALE GENOMIC DNA]</scope>
    <source>
        <strain evidence="3">PS312</strain>
    </source>
</reference>
<dbReference type="OMA" id="EYFQDMF"/>
<dbReference type="InterPro" id="IPR019129">
    <property type="entry name" value="Folate-sensitive_fs_Fra10Ac1"/>
</dbReference>
<sequence length="319" mass="37229">MARRNPDVGLDDLASEFDYESEAEKKRTKKRGGGDLTEKEYPGVPEKLKRADAKHWFQDEHGRLHRNMAKLNHLNAYQRHKEMINLYYLCYEGAAEKYFKEDTSKHRTDYDVLKDNHRFLWDDEAASIADNSYETRLAKKYYDKLVKEYCICDLSRYKKNQIAMRWRTEAEVKTGKGQFSCGARKCEERERLTSWEVNFAYTEQGDKKNALVKVRLCETCSMMLNFGSEKKRAQKKSSSWSKKLKNEKKSDKKLAANQMDPGYAEKGEDDNSTASTSSKQPEEKAKKPATNEIWQGPVPQEITRTVDDEIDDFLNDLFE</sequence>
<dbReference type="GO" id="GO:0016791">
    <property type="term" value="F:phosphatase activity"/>
    <property type="evidence" value="ECO:0000318"/>
    <property type="project" value="GO_Central"/>
</dbReference>
<proteinExistence type="predicted"/>
<keyword evidence="3" id="KW-1185">Reference proteome</keyword>
<feature type="region of interest" description="Disordered" evidence="1">
    <location>
        <begin position="233"/>
        <end position="305"/>
    </location>
</feature>
<dbReference type="Pfam" id="PF09725">
    <property type="entry name" value="Fra10Ac1"/>
    <property type="match status" value="1"/>
</dbReference>
<name>A0A454XL18_PRIPA</name>
<feature type="compositionally biased region" description="Basic and acidic residues" evidence="1">
    <location>
        <begin position="32"/>
        <end position="42"/>
    </location>
</feature>
<evidence type="ECO:0000313" key="2">
    <source>
        <dbReference type="EnsemblMetazoa" id="PPA39486.1"/>
    </source>
</evidence>
<feature type="region of interest" description="Disordered" evidence="1">
    <location>
        <begin position="14"/>
        <end position="42"/>
    </location>
</feature>
<accession>A0A8R1YWA2</accession>
<protein>
    <submittedName>
        <fullName evidence="2">Uncharacterized protein</fullName>
    </submittedName>
</protein>
<dbReference type="Proteomes" id="UP000005239">
    <property type="component" value="Unassembled WGS sequence"/>
</dbReference>
<reference evidence="2" key="2">
    <citation type="submission" date="2022-06" db="UniProtKB">
        <authorList>
            <consortium name="EnsemblMetazoa"/>
        </authorList>
    </citation>
    <scope>IDENTIFICATION</scope>
    <source>
        <strain evidence="2">PS312</strain>
    </source>
</reference>
<organism evidence="2 3">
    <name type="scientific">Pristionchus pacificus</name>
    <name type="common">Parasitic nematode worm</name>
    <dbReference type="NCBI Taxonomy" id="54126"/>
    <lineage>
        <taxon>Eukaryota</taxon>
        <taxon>Metazoa</taxon>
        <taxon>Ecdysozoa</taxon>
        <taxon>Nematoda</taxon>
        <taxon>Chromadorea</taxon>
        <taxon>Rhabditida</taxon>
        <taxon>Rhabditina</taxon>
        <taxon>Diplogasteromorpha</taxon>
        <taxon>Diplogasteroidea</taxon>
        <taxon>Neodiplogasteridae</taxon>
        <taxon>Pristionchus</taxon>
    </lineage>
</organism>
<dbReference type="PANTHER" id="PTHR11567:SF25">
    <property type="entry name" value="PROTEIN FRA10AC1"/>
    <property type="match status" value="1"/>
</dbReference>
<accession>A0A454XL18</accession>
<evidence type="ECO:0000256" key="1">
    <source>
        <dbReference type="SAM" id="MobiDB-lite"/>
    </source>
</evidence>
<dbReference type="AlphaFoldDB" id="A0A454XL18"/>
<evidence type="ECO:0000313" key="3">
    <source>
        <dbReference type="Proteomes" id="UP000005239"/>
    </source>
</evidence>